<comment type="caution">
    <text evidence="3">The sequence shown here is derived from an EMBL/GenBank/DDBJ whole genome shotgun (WGS) entry which is preliminary data.</text>
</comment>
<dbReference type="InterPro" id="IPR001119">
    <property type="entry name" value="SLH_dom"/>
</dbReference>
<name>A0A4Y8PYK3_9BACL</name>
<proteinExistence type="predicted"/>
<gene>
    <name evidence="3" type="ORF">B5M42_15050</name>
</gene>
<evidence type="ECO:0000313" key="4">
    <source>
        <dbReference type="Proteomes" id="UP000298246"/>
    </source>
</evidence>
<evidence type="ECO:0000313" key="3">
    <source>
        <dbReference type="EMBL" id="TFE86402.1"/>
    </source>
</evidence>
<dbReference type="AlphaFoldDB" id="A0A4Y8PYK3"/>
<dbReference type="PANTHER" id="PTHR43308:SF5">
    <property type="entry name" value="S-LAYER PROTEIN _ PEPTIDOGLYCAN ENDO-BETA-N-ACETYLGLUCOSAMINIDASE"/>
    <property type="match status" value="1"/>
</dbReference>
<organism evidence="3 4">
    <name type="scientific">Paenibacillus athensensis</name>
    <dbReference type="NCBI Taxonomy" id="1967502"/>
    <lineage>
        <taxon>Bacteria</taxon>
        <taxon>Bacillati</taxon>
        <taxon>Bacillota</taxon>
        <taxon>Bacilli</taxon>
        <taxon>Bacillales</taxon>
        <taxon>Paenibacillaceae</taxon>
        <taxon>Paenibacillus</taxon>
    </lineage>
</organism>
<dbReference type="Proteomes" id="UP000298246">
    <property type="component" value="Unassembled WGS sequence"/>
</dbReference>
<reference evidence="3 4" key="1">
    <citation type="submission" date="2017-03" db="EMBL/GenBank/DDBJ databases">
        <title>Isolation of Levoglucosan Utilizing Bacteria.</title>
        <authorList>
            <person name="Arya A.S."/>
        </authorList>
    </citation>
    <scope>NUCLEOTIDE SEQUENCE [LARGE SCALE GENOMIC DNA]</scope>
    <source>
        <strain evidence="3 4">MEC069</strain>
    </source>
</reference>
<dbReference type="Pfam" id="PF00395">
    <property type="entry name" value="SLH"/>
    <property type="match status" value="1"/>
</dbReference>
<feature type="signal peptide" evidence="1">
    <location>
        <begin position="1"/>
        <end position="30"/>
    </location>
</feature>
<keyword evidence="1" id="KW-0732">Signal</keyword>
<accession>A0A4Y8PYK3</accession>
<evidence type="ECO:0000256" key="1">
    <source>
        <dbReference type="SAM" id="SignalP"/>
    </source>
</evidence>
<dbReference type="PROSITE" id="PS51272">
    <property type="entry name" value="SLH"/>
    <property type="match status" value="1"/>
</dbReference>
<evidence type="ECO:0000259" key="2">
    <source>
        <dbReference type="PROSITE" id="PS51272"/>
    </source>
</evidence>
<feature type="domain" description="SLH" evidence="2">
    <location>
        <begin position="38"/>
        <end position="101"/>
    </location>
</feature>
<dbReference type="EMBL" id="MYFO01000019">
    <property type="protein sequence ID" value="TFE86402.1"/>
    <property type="molecule type" value="Genomic_DNA"/>
</dbReference>
<feature type="chain" id="PRO_5021194556" description="SLH domain-containing protein" evidence="1">
    <location>
        <begin position="31"/>
        <end position="448"/>
    </location>
</feature>
<keyword evidence="4" id="KW-1185">Reference proteome</keyword>
<dbReference type="PANTHER" id="PTHR43308">
    <property type="entry name" value="OUTER MEMBRANE PROTEIN ALPHA-RELATED"/>
    <property type="match status" value="1"/>
</dbReference>
<dbReference type="OrthoDB" id="2494579at2"/>
<dbReference type="InterPro" id="IPR051465">
    <property type="entry name" value="Cell_Envelope_Struct_Comp"/>
</dbReference>
<sequence>MYNQLAGGREMRRATLIVLSALMAASIVGADNKGSVVEAKALFSDVHGHWAELSIEKAVQKGYVDGYPDGSFKPDADVTRAEFLKLVDTALQVPVSGVQADDAWYEPYIQAAVDAGFHEWSDFTSGDWDTPITRKEMARIAVRAATGDPNRDERKWMYLATKAGLINGLDDTGTLGEEETTTRAQSVSIIERILSIKNGQALPIEKHAVSRAEVAWHGTNVYTMLPRYFNPKYQDRFDIQKAQWDSSDGNYHEQLESYIVVDLDDPKDPFQSEIEGISFTYETYENGRKGGRVDAAPKHAFAAYSKVKQVIKGQYPLSLIVNFGGSVTMSQIVPQDAVNNKRSDWMSYYASQESTDRIYYSKASTLSMLSQWHIDKGLNPYYAKDFPSDGGTFYWISAQAIPKGDYYSFDDTYTALRYTPNLSYMNSYGPKKSIVLEEAITDYTVSNP</sequence>
<protein>
    <recommendedName>
        <fullName evidence="2">SLH domain-containing protein</fullName>
    </recommendedName>
</protein>